<dbReference type="AlphaFoldDB" id="A0A7W5V2Q4"/>
<feature type="region of interest" description="Disordered" evidence="1">
    <location>
        <begin position="160"/>
        <end position="188"/>
    </location>
</feature>
<dbReference type="GeneID" id="95391575"/>
<reference evidence="3 4" key="1">
    <citation type="submission" date="2020-08" db="EMBL/GenBank/DDBJ databases">
        <title>Sequencing the genomes of 1000 actinobacteria strains.</title>
        <authorList>
            <person name="Klenk H.-P."/>
        </authorList>
    </citation>
    <scope>NUCLEOTIDE SEQUENCE [LARGE SCALE GENOMIC DNA]</scope>
    <source>
        <strain evidence="3 4">DSM 44320</strain>
    </source>
</reference>
<keyword evidence="4" id="KW-1185">Reference proteome</keyword>
<gene>
    <name evidence="3" type="ORF">FHR33_005247</name>
</gene>
<dbReference type="Proteomes" id="UP000579945">
    <property type="component" value="Unassembled WGS sequence"/>
</dbReference>
<feature type="transmembrane region" description="Helical" evidence="2">
    <location>
        <begin position="48"/>
        <end position="69"/>
    </location>
</feature>
<keyword evidence="2" id="KW-0812">Transmembrane</keyword>
<evidence type="ECO:0000256" key="2">
    <source>
        <dbReference type="SAM" id="Phobius"/>
    </source>
</evidence>
<accession>A0A7W5V2Q4</accession>
<name>A0A7W5V2Q4_9ACTN</name>
<evidence type="ECO:0000313" key="4">
    <source>
        <dbReference type="Proteomes" id="UP000579945"/>
    </source>
</evidence>
<keyword evidence="2" id="KW-0472">Membrane</keyword>
<dbReference type="EMBL" id="JACIBV010000001">
    <property type="protein sequence ID" value="MBB3729387.1"/>
    <property type="molecule type" value="Genomic_DNA"/>
</dbReference>
<evidence type="ECO:0008006" key="5">
    <source>
        <dbReference type="Google" id="ProtNLM"/>
    </source>
</evidence>
<sequence>MNPIDELRAARPAHLGDGPVDEETRRAELAHAMAQGRPARRRRNLRPVWGLSLAGAAAAVTAFAVLTAGTGGGTAPRAPSQALTQPKAGETVKLSAQEVLLVAASRAEREPATTGRFWHTESVDRMLFVASAGYVMAQEQRIRTWVTAGEQWSEMRTLAAEPATDEDRARWEAAGSPKEVEIPVPGKKGGMRLVTTEAGKPYTGHHKSRYAYWLGRNVTLADLASLPEDEAGLKAWLLEHYEGKDTEGDRPMGEDAWLFRVSAGLITDMPVSAKVRGAAFRMLAALPSVTSVGTVIDSQGRKGTAVSIETDVKVNNADTSRGVVRDRLIIDEESGRALGRESVVVRPGGLWAGLAPGTVSSSSAVVEAGWSDTRER</sequence>
<dbReference type="RefSeq" id="WP_183652620.1">
    <property type="nucleotide sequence ID" value="NZ_BAAAXX010000021.1"/>
</dbReference>
<dbReference type="InterPro" id="IPR047789">
    <property type="entry name" value="CU044_5270-like"/>
</dbReference>
<keyword evidence="2" id="KW-1133">Transmembrane helix</keyword>
<proteinExistence type="predicted"/>
<evidence type="ECO:0000256" key="1">
    <source>
        <dbReference type="SAM" id="MobiDB-lite"/>
    </source>
</evidence>
<protein>
    <recommendedName>
        <fullName evidence="5">CU044_5270 family protein</fullName>
    </recommendedName>
</protein>
<comment type="caution">
    <text evidence="3">The sequence shown here is derived from an EMBL/GenBank/DDBJ whole genome shotgun (WGS) entry which is preliminary data.</text>
</comment>
<evidence type="ECO:0000313" key="3">
    <source>
        <dbReference type="EMBL" id="MBB3729387.1"/>
    </source>
</evidence>
<feature type="region of interest" description="Disordered" evidence="1">
    <location>
        <begin position="1"/>
        <end position="21"/>
    </location>
</feature>
<dbReference type="NCBIfam" id="NF038083">
    <property type="entry name" value="CU044_5270_fam"/>
    <property type="match status" value="1"/>
</dbReference>
<organism evidence="3 4">
    <name type="scientific">Nonomuraea dietziae</name>
    <dbReference type="NCBI Taxonomy" id="65515"/>
    <lineage>
        <taxon>Bacteria</taxon>
        <taxon>Bacillati</taxon>
        <taxon>Actinomycetota</taxon>
        <taxon>Actinomycetes</taxon>
        <taxon>Streptosporangiales</taxon>
        <taxon>Streptosporangiaceae</taxon>
        <taxon>Nonomuraea</taxon>
    </lineage>
</organism>